<accession>A0A7C8KSQ9</accession>
<evidence type="ECO:0000313" key="1">
    <source>
        <dbReference type="EMBL" id="KAB8127049.1"/>
    </source>
</evidence>
<evidence type="ECO:0000313" key="2">
    <source>
        <dbReference type="Proteomes" id="UP000480246"/>
    </source>
</evidence>
<comment type="caution">
    <text evidence="1">The sequence shown here is derived from an EMBL/GenBank/DDBJ whole genome shotgun (WGS) entry which is preliminary data.</text>
</comment>
<dbReference type="AlphaFoldDB" id="A0A7C8KSQ9"/>
<keyword evidence="2" id="KW-1185">Reference proteome</keyword>
<name>A0A7C8KSQ9_9BACI</name>
<protein>
    <recommendedName>
        <fullName evidence="3">Ferritin-like metal-binding protein YciE</fullName>
    </recommendedName>
</protein>
<dbReference type="EMBL" id="WEID01000097">
    <property type="protein sequence ID" value="KAB8127049.1"/>
    <property type="molecule type" value="Genomic_DNA"/>
</dbReference>
<reference evidence="1 2" key="1">
    <citation type="submission" date="2019-10" db="EMBL/GenBank/DDBJ databases">
        <title>Gracilibacillus sp. nov. isolated from rice seeds.</title>
        <authorList>
            <person name="He S."/>
        </authorList>
    </citation>
    <scope>NUCLEOTIDE SEQUENCE [LARGE SCALE GENOMIC DNA]</scope>
    <source>
        <strain evidence="1 2">TD8</strain>
    </source>
</reference>
<evidence type="ECO:0008006" key="3">
    <source>
        <dbReference type="Google" id="ProtNLM"/>
    </source>
</evidence>
<dbReference type="Proteomes" id="UP000480246">
    <property type="component" value="Unassembled WGS sequence"/>
</dbReference>
<organism evidence="1 2">
    <name type="scientific">Gracilibacillus oryzae</name>
    <dbReference type="NCBI Taxonomy" id="1672701"/>
    <lineage>
        <taxon>Bacteria</taxon>
        <taxon>Bacillati</taxon>
        <taxon>Bacillota</taxon>
        <taxon>Bacilli</taxon>
        <taxon>Bacillales</taxon>
        <taxon>Bacillaceae</taxon>
        <taxon>Gracilibacillus</taxon>
    </lineage>
</organism>
<sequence length="184" mass="20971">MYELSGTILIELDNDYLSGQLDIVEKWLEHTATAQYVLVDKLTKAVPNIEEPHIREAIEKMADANEHHTNGVEQLFSFIDRKQNQKSNQVLATVVEKLEEGLMRFQELLGGAVGSWQELHHLLLLNQQAMGAFAVVEQLGLSLGMKEIVDVSFSITHEKKMHQIILQEYMLEMAPISILYKENI</sequence>
<proteinExistence type="predicted"/>
<gene>
    <name evidence="1" type="ORF">F9U64_18725</name>
</gene>
<dbReference type="OrthoDB" id="2452142at2"/>